<dbReference type="GO" id="GO:0102559">
    <property type="term" value="F:peptide chain release factor N(5)-glutamine methyltransferase activity"/>
    <property type="evidence" value="ECO:0007669"/>
    <property type="project" value="UniProtKB-EC"/>
</dbReference>
<dbReference type="NCBIfam" id="TIGR00536">
    <property type="entry name" value="hemK_fam"/>
    <property type="match status" value="1"/>
</dbReference>
<dbReference type="InterPro" id="IPR019874">
    <property type="entry name" value="RF_methyltr_PrmC"/>
</dbReference>
<evidence type="ECO:0000256" key="3">
    <source>
        <dbReference type="ARBA" id="ARBA00022691"/>
    </source>
</evidence>
<reference evidence="9" key="2">
    <citation type="submission" date="2014-07" db="EMBL/GenBank/DDBJ databases">
        <title>Genome sequence of Mangrovimonas yunxiaonensis.</title>
        <authorList>
            <person name="Li Y."/>
            <person name="Zheng T."/>
        </authorList>
    </citation>
    <scope>NUCLEOTIDE SEQUENCE [LARGE SCALE GENOMIC DNA]</scope>
    <source>
        <strain evidence="9">LY01</strain>
    </source>
</reference>
<gene>
    <name evidence="5" type="primary">prmC</name>
    <name evidence="8" type="ORF">IA57_00520</name>
</gene>
<feature type="domain" description="Methyltransferase small" evidence="6">
    <location>
        <begin position="116"/>
        <end position="206"/>
    </location>
</feature>
<dbReference type="PANTHER" id="PTHR18895">
    <property type="entry name" value="HEMK METHYLTRANSFERASE"/>
    <property type="match status" value="1"/>
</dbReference>
<feature type="binding site" evidence="5">
    <location>
        <position position="196"/>
    </location>
    <ligand>
        <name>S-adenosyl-L-methionine</name>
        <dbReference type="ChEBI" id="CHEBI:59789"/>
    </ligand>
</feature>
<dbReference type="CDD" id="cd02440">
    <property type="entry name" value="AdoMet_MTases"/>
    <property type="match status" value="1"/>
</dbReference>
<evidence type="ECO:0000313" key="8">
    <source>
        <dbReference type="EMBL" id="KFB02160.1"/>
    </source>
</evidence>
<dbReference type="EC" id="2.1.1.297" evidence="5"/>
<dbReference type="InterPro" id="IPR007848">
    <property type="entry name" value="Small_mtfrase_dom"/>
</dbReference>
<keyword evidence="1 5" id="KW-0489">Methyltransferase</keyword>
<dbReference type="InterPro" id="IPR029063">
    <property type="entry name" value="SAM-dependent_MTases_sf"/>
</dbReference>
<dbReference type="PROSITE" id="PS00092">
    <property type="entry name" value="N6_MTASE"/>
    <property type="match status" value="1"/>
</dbReference>
<dbReference type="STRING" id="1197477.IA57_00520"/>
<dbReference type="Pfam" id="PF17827">
    <property type="entry name" value="PrmC_N"/>
    <property type="match status" value="1"/>
</dbReference>
<keyword evidence="2 5" id="KW-0808">Transferase</keyword>
<proteinExistence type="inferred from homology"/>
<reference evidence="8 9" key="1">
    <citation type="journal article" date="2014" name="Genome Announc.">
        <title>Draft Genome Sequence of the Algicidal Bacterium Mangrovimonas yunxiaonensis Strain LY01.</title>
        <authorList>
            <person name="Li Y."/>
            <person name="Zhu H."/>
            <person name="Li C."/>
            <person name="Zhang H."/>
            <person name="Chen Z."/>
            <person name="Zheng W."/>
            <person name="Xu H."/>
            <person name="Zheng T."/>
        </authorList>
    </citation>
    <scope>NUCLEOTIDE SEQUENCE [LARGE SCALE GENOMIC DNA]</scope>
    <source>
        <strain evidence="8 9">LY01</strain>
    </source>
</reference>
<evidence type="ECO:0000313" key="9">
    <source>
        <dbReference type="Proteomes" id="UP000028521"/>
    </source>
</evidence>
<keyword evidence="9" id="KW-1185">Reference proteome</keyword>
<dbReference type="OrthoDB" id="9800643at2"/>
<dbReference type="GO" id="GO:0032259">
    <property type="term" value="P:methylation"/>
    <property type="evidence" value="ECO:0007669"/>
    <property type="project" value="UniProtKB-KW"/>
</dbReference>
<dbReference type="RefSeq" id="WP_036117814.1">
    <property type="nucleotide sequence ID" value="NZ_BMET01000008.1"/>
</dbReference>
<dbReference type="InterPro" id="IPR040758">
    <property type="entry name" value="PrmC_N"/>
</dbReference>
<dbReference type="Proteomes" id="UP000028521">
    <property type="component" value="Unassembled WGS sequence"/>
</dbReference>
<evidence type="ECO:0000256" key="1">
    <source>
        <dbReference type="ARBA" id="ARBA00022603"/>
    </source>
</evidence>
<evidence type="ECO:0000256" key="4">
    <source>
        <dbReference type="ARBA" id="ARBA00048391"/>
    </source>
</evidence>
<comment type="catalytic activity">
    <reaction evidence="4 5">
        <text>L-glutaminyl-[peptide chain release factor] + S-adenosyl-L-methionine = N(5)-methyl-L-glutaminyl-[peptide chain release factor] + S-adenosyl-L-homocysteine + H(+)</text>
        <dbReference type="Rhea" id="RHEA:42896"/>
        <dbReference type="Rhea" id="RHEA-COMP:10271"/>
        <dbReference type="Rhea" id="RHEA-COMP:10272"/>
        <dbReference type="ChEBI" id="CHEBI:15378"/>
        <dbReference type="ChEBI" id="CHEBI:30011"/>
        <dbReference type="ChEBI" id="CHEBI:57856"/>
        <dbReference type="ChEBI" id="CHEBI:59789"/>
        <dbReference type="ChEBI" id="CHEBI:61891"/>
        <dbReference type="EC" id="2.1.1.297"/>
    </reaction>
</comment>
<dbReference type="Pfam" id="PF05175">
    <property type="entry name" value="MTS"/>
    <property type="match status" value="1"/>
</dbReference>
<dbReference type="HAMAP" id="MF_02126">
    <property type="entry name" value="RF_methyltr_PrmC"/>
    <property type="match status" value="1"/>
</dbReference>
<dbReference type="Gene3D" id="3.40.50.150">
    <property type="entry name" value="Vaccinia Virus protein VP39"/>
    <property type="match status" value="1"/>
</dbReference>
<comment type="function">
    <text evidence="5">Methylates the class 1 translation termination release factors RF1/PrfA and RF2/PrfB on the glutamine residue of the universally conserved GGQ motif.</text>
</comment>
<dbReference type="GO" id="GO:0003676">
    <property type="term" value="F:nucleic acid binding"/>
    <property type="evidence" value="ECO:0007669"/>
    <property type="project" value="InterPro"/>
</dbReference>
<evidence type="ECO:0000256" key="5">
    <source>
        <dbReference type="HAMAP-Rule" id="MF_02126"/>
    </source>
</evidence>
<dbReference type="NCBIfam" id="TIGR03534">
    <property type="entry name" value="RF_mod_PrmC"/>
    <property type="match status" value="1"/>
</dbReference>
<dbReference type="eggNOG" id="COG2890">
    <property type="taxonomic scope" value="Bacteria"/>
</dbReference>
<organism evidence="8 9">
    <name type="scientific">Mangrovimonas yunxiaonensis</name>
    <dbReference type="NCBI Taxonomy" id="1197477"/>
    <lineage>
        <taxon>Bacteria</taxon>
        <taxon>Pseudomonadati</taxon>
        <taxon>Bacteroidota</taxon>
        <taxon>Flavobacteriia</taxon>
        <taxon>Flavobacteriales</taxon>
        <taxon>Flavobacteriaceae</taxon>
        <taxon>Mangrovimonas</taxon>
    </lineage>
</organism>
<dbReference type="InterPro" id="IPR050320">
    <property type="entry name" value="N5-glutamine_MTase"/>
</dbReference>
<evidence type="ECO:0000256" key="2">
    <source>
        <dbReference type="ARBA" id="ARBA00022679"/>
    </source>
</evidence>
<dbReference type="InterPro" id="IPR002052">
    <property type="entry name" value="DNA_methylase_N6_adenine_CS"/>
</dbReference>
<comment type="caution">
    <text evidence="8">The sequence shown here is derived from an EMBL/GenBank/DDBJ whole genome shotgun (WGS) entry which is preliminary data.</text>
</comment>
<dbReference type="InterPro" id="IPR004556">
    <property type="entry name" value="HemK-like"/>
</dbReference>
<dbReference type="AlphaFoldDB" id="A0A084TN74"/>
<name>A0A084TN74_9FLAO</name>
<feature type="domain" description="Release factor glutamine methyltransferase N-terminal" evidence="7">
    <location>
        <begin position="28"/>
        <end position="76"/>
    </location>
</feature>
<comment type="caution">
    <text evidence="5">Lacks conserved residue(s) required for the propagation of feature annotation.</text>
</comment>
<evidence type="ECO:0000259" key="6">
    <source>
        <dbReference type="Pfam" id="PF05175"/>
    </source>
</evidence>
<sequence length="291" mass="33482">MMLRDIQGIYHKELDAIYGPDEVDSFFYWLIEHYFKFNRLTIALDPQLVLTKTEEQPLFEALSRLKNQEPIQHIIGETEFLGLPFKVNRHTLIPRPETEELVQWIINCHSERSEASQLKILDIGTGTGCIAISLAKQLPKAQVFALDVSEEALKIAQQNAALNNVEVTFLKANVLNKAECLSVLEAASKFDIIVSNPPYVRQLEKKEMKKNVLDYEPDLALFVADDNPLVFYRAITQLAVDMLQPNGQLFFEINQYLGAEMQQMVKTYPFKHIALRQDMFGKDRMLKAEKY</sequence>
<dbReference type="SUPFAM" id="SSF53335">
    <property type="entry name" value="S-adenosyl-L-methionine-dependent methyltransferases"/>
    <property type="match status" value="1"/>
</dbReference>
<dbReference type="PANTHER" id="PTHR18895:SF74">
    <property type="entry name" value="MTRF1L RELEASE FACTOR GLUTAMINE METHYLTRANSFERASE"/>
    <property type="match status" value="1"/>
</dbReference>
<keyword evidence="3 5" id="KW-0949">S-adenosyl-L-methionine</keyword>
<dbReference type="Gene3D" id="1.10.8.10">
    <property type="entry name" value="DNA helicase RuvA subunit, C-terminal domain"/>
    <property type="match status" value="1"/>
</dbReference>
<dbReference type="EMBL" id="JPFK01000002">
    <property type="protein sequence ID" value="KFB02160.1"/>
    <property type="molecule type" value="Genomic_DNA"/>
</dbReference>
<evidence type="ECO:0000259" key="7">
    <source>
        <dbReference type="Pfam" id="PF17827"/>
    </source>
</evidence>
<protein>
    <recommendedName>
        <fullName evidence="5">Release factor glutamine methyltransferase</fullName>
        <shortName evidence="5">RF MTase</shortName>
        <ecNumber evidence="5">2.1.1.297</ecNumber>
    </recommendedName>
    <alternativeName>
        <fullName evidence="5">N5-glutamine methyltransferase PrmC</fullName>
    </alternativeName>
    <alternativeName>
        <fullName evidence="5">Protein-(glutamine-N5) MTase PrmC</fullName>
    </alternativeName>
    <alternativeName>
        <fullName evidence="5">Protein-glutamine N-methyltransferase PrmC</fullName>
    </alternativeName>
</protein>
<comment type="similarity">
    <text evidence="5">Belongs to the protein N5-glutamine methyltransferase family. PrmC subfamily.</text>
</comment>
<feature type="binding site" evidence="5">
    <location>
        <position position="147"/>
    </location>
    <ligand>
        <name>S-adenosyl-L-methionine</name>
        <dbReference type="ChEBI" id="CHEBI:59789"/>
    </ligand>
</feature>
<feature type="binding site" evidence="5">
    <location>
        <begin position="124"/>
        <end position="128"/>
    </location>
    <ligand>
        <name>S-adenosyl-L-methionine</name>
        <dbReference type="ChEBI" id="CHEBI:59789"/>
    </ligand>
</feature>
<feature type="binding site" evidence="5">
    <location>
        <begin position="196"/>
        <end position="199"/>
    </location>
    <ligand>
        <name>substrate</name>
    </ligand>
</feature>
<accession>A0A084TN74</accession>